<dbReference type="SUPFAM" id="SSF52266">
    <property type="entry name" value="SGNH hydrolase"/>
    <property type="match status" value="1"/>
</dbReference>
<gene>
    <name evidence="1" type="ORF">DPQ25_06110</name>
</gene>
<sequence>MSKIQTILVAGDSHTWGQGSGGELELDSPVNGELRPLTFTCPSYVNLLRQRIGELTGSLAIEYQGKALSDLCEGNRRGQSALLDEGHRLVLPANAELYRICFQGQTESSRAEIYLDGIGRLEIDLTMPVSAHMYRFIPLLCEDGPKSLEIRCRSGSVLIYRIEAYRGPYALINAGIGSCPLNRYLTPEVWDSWITPWQPAVVIAEGNTINDWLTRESPAEYGSLLTRELEMIRSLGARPYLHTVSPILGEQAEPHSPYLYPEMVDTVRKVAAVEGVPLADTNRSMEQFLSGLPEQERPSALFCDPWHPNPRGHMLYAQALFELLTADFLFSSPAGFRENQRDP</sequence>
<dbReference type="RefSeq" id="WP_112332275.1">
    <property type="nucleotide sequence ID" value="NZ_QLYR01000002.1"/>
</dbReference>
<name>A0A328UER7_9FIRM</name>
<evidence type="ECO:0000313" key="2">
    <source>
        <dbReference type="Proteomes" id="UP000249377"/>
    </source>
</evidence>
<dbReference type="CDD" id="cd00229">
    <property type="entry name" value="SGNH_hydrolase"/>
    <property type="match status" value="1"/>
</dbReference>
<proteinExistence type="predicted"/>
<accession>A0A328UER7</accession>
<evidence type="ECO:0000313" key="1">
    <source>
        <dbReference type="EMBL" id="RAQ29859.1"/>
    </source>
</evidence>
<dbReference type="AlphaFoldDB" id="A0A328UER7"/>
<organism evidence="1 2">
    <name type="scientific">Hydrogeniiclostridium mannosilyticum</name>
    <dbReference type="NCBI Taxonomy" id="2764322"/>
    <lineage>
        <taxon>Bacteria</taxon>
        <taxon>Bacillati</taxon>
        <taxon>Bacillota</taxon>
        <taxon>Clostridia</taxon>
        <taxon>Eubacteriales</taxon>
        <taxon>Acutalibacteraceae</taxon>
        <taxon>Hydrogeniiclostridium</taxon>
    </lineage>
</organism>
<keyword evidence="2" id="KW-1185">Reference proteome</keyword>
<dbReference type="Gene3D" id="3.40.50.1110">
    <property type="entry name" value="SGNH hydrolase"/>
    <property type="match status" value="1"/>
</dbReference>
<dbReference type="Proteomes" id="UP000249377">
    <property type="component" value="Unassembled WGS sequence"/>
</dbReference>
<protein>
    <recommendedName>
        <fullName evidence="3">SGNH hydrolase-type esterase domain-containing protein</fullName>
    </recommendedName>
</protein>
<dbReference type="EMBL" id="QLYR01000002">
    <property type="protein sequence ID" value="RAQ29859.1"/>
    <property type="molecule type" value="Genomic_DNA"/>
</dbReference>
<comment type="caution">
    <text evidence="1">The sequence shown here is derived from an EMBL/GenBank/DDBJ whole genome shotgun (WGS) entry which is preliminary data.</text>
</comment>
<dbReference type="InterPro" id="IPR036514">
    <property type="entry name" value="SGNH_hydro_sf"/>
</dbReference>
<reference evidence="1 2" key="1">
    <citation type="submission" date="2018-06" db="EMBL/GenBank/DDBJ databases">
        <title>Noncontiguous genome sequence of Ruminococcaceae bacterium ASD2818.</title>
        <authorList>
            <person name="Chaplin A.V."/>
            <person name="Sokolova S.R."/>
            <person name="Kochetkova T.O."/>
            <person name="Goltsov A.Y."/>
            <person name="Trofimov D.Y."/>
            <person name="Efimov B.A."/>
        </authorList>
    </citation>
    <scope>NUCLEOTIDE SEQUENCE [LARGE SCALE GENOMIC DNA]</scope>
    <source>
        <strain evidence="1 2">ASD2818</strain>
    </source>
</reference>
<evidence type="ECO:0008006" key="3">
    <source>
        <dbReference type="Google" id="ProtNLM"/>
    </source>
</evidence>